<dbReference type="OrthoDB" id="6614499at2759"/>
<evidence type="ECO:0000313" key="2">
    <source>
        <dbReference type="EMBL" id="EFN61190.1"/>
    </source>
</evidence>
<reference evidence="2 3" key="1">
    <citation type="journal article" date="2010" name="Science">
        <title>Genomic comparison of the ants Camponotus floridanus and Harpegnathos saltator.</title>
        <authorList>
            <person name="Bonasio R."/>
            <person name="Zhang G."/>
            <person name="Ye C."/>
            <person name="Mutti N.S."/>
            <person name="Fang X."/>
            <person name="Qin N."/>
            <person name="Donahue G."/>
            <person name="Yang P."/>
            <person name="Li Q."/>
            <person name="Li C."/>
            <person name="Zhang P."/>
            <person name="Huang Z."/>
            <person name="Berger S.L."/>
            <person name="Reinberg D."/>
            <person name="Wang J."/>
            <person name="Liebig J."/>
        </authorList>
    </citation>
    <scope>NUCLEOTIDE SEQUENCE [LARGE SCALE GENOMIC DNA]</scope>
    <source>
        <strain evidence="3">C129</strain>
    </source>
</reference>
<dbReference type="OMA" id="HEQMFAK"/>
<accession>E2AZF1</accession>
<feature type="compositionally biased region" description="Polar residues" evidence="1">
    <location>
        <begin position="310"/>
        <end position="326"/>
    </location>
</feature>
<organism evidence="3">
    <name type="scientific">Camponotus floridanus</name>
    <name type="common">Florida carpenter ant</name>
    <dbReference type="NCBI Taxonomy" id="104421"/>
    <lineage>
        <taxon>Eukaryota</taxon>
        <taxon>Metazoa</taxon>
        <taxon>Ecdysozoa</taxon>
        <taxon>Arthropoda</taxon>
        <taxon>Hexapoda</taxon>
        <taxon>Insecta</taxon>
        <taxon>Pterygota</taxon>
        <taxon>Neoptera</taxon>
        <taxon>Endopterygota</taxon>
        <taxon>Hymenoptera</taxon>
        <taxon>Apocrita</taxon>
        <taxon>Aculeata</taxon>
        <taxon>Formicoidea</taxon>
        <taxon>Formicidae</taxon>
        <taxon>Formicinae</taxon>
        <taxon>Camponotus</taxon>
    </lineage>
</organism>
<dbReference type="EMBL" id="GL444207">
    <property type="protein sequence ID" value="EFN61190.1"/>
    <property type="molecule type" value="Genomic_DNA"/>
</dbReference>
<feature type="region of interest" description="Disordered" evidence="1">
    <location>
        <begin position="1"/>
        <end position="31"/>
    </location>
</feature>
<feature type="region of interest" description="Disordered" evidence="1">
    <location>
        <begin position="445"/>
        <end position="466"/>
    </location>
</feature>
<dbReference type="AlphaFoldDB" id="E2AZF1"/>
<evidence type="ECO:0000256" key="1">
    <source>
        <dbReference type="SAM" id="MobiDB-lite"/>
    </source>
</evidence>
<keyword evidence="3" id="KW-1185">Reference proteome</keyword>
<gene>
    <name evidence="2" type="ORF">EAG_12749</name>
</gene>
<sequence length="775" mass="88286">MSPRRTRAGAAKQSAVSTRSKRQKINNENEDAVELIQQTRQSQRREKSFDVKNDFKAEQSIKKELPDAMIMLRRSARKKDSHQKFNLVQAEAEDKFTVQNLNMDTNESIKLLRDRHNKISMTEHIKHNLSQSNTSQDLDSNKTLNKKFQRKTVAIDVKTSPIIVTPKSTPPKLSLTPHRSKKTPKKSPISLGSPKTHSITVSKLLKSPRKLSLLATSEENLNKSDNKSPNKRLEKTKKNDLNNSSMSNKLLTSPVTKSKHKKSDNLKTFVRKFSKSPKIMLKSPKSQKSKLRKLKLLSPAQKVNKKDSLKTSNTITSDTSDLNTTKSKVDTKRSPLSKEKNLSGIKRQLIKALTVSQKEDVLTDPIVLLERLSPERIQNMLAVANKSQSDTSVTTKSPLINRGTKFKVLRTSAGSNISVNQNSNAKLRNNNIEEKLTNRVSPRIKHSTPMQRKDRSTPLLSSTPREENIPSIDINLVPNTSVISTDNIPINTRSRHQSENQSNMSNTIMDKSTTIENISKPSLFDDISDVGQSHTSNVKQDATYDKDYLITPVKELDNKKRNTYELEQPQTLSLRRMIRKRTSKDANLSFKENFKKAKRSRKIEISKLSRNSLASPFKTRSSPKINIVTPRVQLNRIQVTPQNCTLIEKKSAKKSSTKKVPNFGKIHEQMFAKSESLVDAKKRLEARHLAFTAKKVFPKINAKKEEKRPLPTDTKDGTHNRFGFKLRKNEATHVILKKQPTFSREKQQLETRMTLKGIRTNRRFELQMKARNLNL</sequence>
<feature type="compositionally biased region" description="Polar residues" evidence="1">
    <location>
        <begin position="241"/>
        <end position="256"/>
    </location>
</feature>
<feature type="compositionally biased region" description="Basic and acidic residues" evidence="1">
    <location>
        <begin position="327"/>
        <end position="339"/>
    </location>
</feature>
<feature type="region of interest" description="Disordered" evidence="1">
    <location>
        <begin position="216"/>
        <end position="267"/>
    </location>
</feature>
<proteinExistence type="predicted"/>
<dbReference type="InParanoid" id="E2AZF1"/>
<feature type="region of interest" description="Disordered" evidence="1">
    <location>
        <begin position="163"/>
        <end position="200"/>
    </location>
</feature>
<dbReference type="Proteomes" id="UP000000311">
    <property type="component" value="Unassembled WGS sequence"/>
</dbReference>
<name>E2AZF1_CAMFO</name>
<protein>
    <submittedName>
        <fullName evidence="2">Uncharacterized protein</fullName>
    </submittedName>
</protein>
<feature type="compositionally biased region" description="Basic and acidic residues" evidence="1">
    <location>
        <begin position="220"/>
        <end position="240"/>
    </location>
</feature>
<evidence type="ECO:0000313" key="3">
    <source>
        <dbReference type="Proteomes" id="UP000000311"/>
    </source>
</evidence>
<dbReference type="STRING" id="104421.E2AZF1"/>
<feature type="region of interest" description="Disordered" evidence="1">
    <location>
        <begin position="299"/>
        <end position="339"/>
    </location>
</feature>